<evidence type="ECO:0000313" key="3">
    <source>
        <dbReference type="Proteomes" id="UP000238415"/>
    </source>
</evidence>
<dbReference type="Proteomes" id="UP000238415">
    <property type="component" value="Unassembled WGS sequence"/>
</dbReference>
<evidence type="ECO:0000313" key="2">
    <source>
        <dbReference type="EMBL" id="PRR70663.1"/>
    </source>
</evidence>
<dbReference type="AlphaFoldDB" id="A0A2T0ANX8"/>
<gene>
    <name evidence="2" type="ORF">MOHU_17700</name>
</gene>
<protein>
    <submittedName>
        <fullName evidence="2">YvrJ protein family protein</fullName>
    </submittedName>
</protein>
<comment type="caution">
    <text evidence="2">The sequence shown here is derived from an EMBL/GenBank/DDBJ whole genome shotgun (WGS) entry which is preliminary data.</text>
</comment>
<dbReference type="RefSeq" id="WP_106005723.1">
    <property type="nucleotide sequence ID" value="NZ_CP136418.1"/>
</dbReference>
<keyword evidence="1" id="KW-0472">Membrane</keyword>
<keyword evidence="1" id="KW-0812">Transmembrane</keyword>
<keyword evidence="3" id="KW-1185">Reference proteome</keyword>
<keyword evidence="1" id="KW-1133">Transmembrane helix</keyword>
<feature type="transmembrane region" description="Helical" evidence="1">
    <location>
        <begin position="6"/>
        <end position="23"/>
    </location>
</feature>
<sequence>MENLWVQIGNYGFPMVVAFYLLVRVEKKLDDLTAAIQALVQTLNRAAPG</sequence>
<dbReference type="Pfam" id="PF12841">
    <property type="entry name" value="YvrJ"/>
    <property type="match status" value="1"/>
</dbReference>
<evidence type="ECO:0000256" key="1">
    <source>
        <dbReference type="SAM" id="Phobius"/>
    </source>
</evidence>
<dbReference type="EMBL" id="PVXM01000046">
    <property type="protein sequence ID" value="PRR70663.1"/>
    <property type="molecule type" value="Genomic_DNA"/>
</dbReference>
<proteinExistence type="predicted"/>
<name>A0A2T0ANX8_9FIRM</name>
<dbReference type="InterPro" id="IPR024419">
    <property type="entry name" value="YvrJ"/>
</dbReference>
<organism evidence="2 3">
    <name type="scientific">Neomoorella humiferrea</name>
    <dbReference type="NCBI Taxonomy" id="676965"/>
    <lineage>
        <taxon>Bacteria</taxon>
        <taxon>Bacillati</taxon>
        <taxon>Bacillota</taxon>
        <taxon>Clostridia</taxon>
        <taxon>Neomoorellales</taxon>
        <taxon>Neomoorellaceae</taxon>
        <taxon>Neomoorella</taxon>
    </lineage>
</organism>
<dbReference type="OrthoDB" id="2662123at2"/>
<reference evidence="2 3" key="1">
    <citation type="submission" date="2018-03" db="EMBL/GenBank/DDBJ databases">
        <title>Genome sequence of Moorella humiferrea DSM 23265.</title>
        <authorList>
            <person name="Poehlein A."/>
            <person name="Daniel R."/>
        </authorList>
    </citation>
    <scope>NUCLEOTIDE SEQUENCE [LARGE SCALE GENOMIC DNA]</scope>
    <source>
        <strain evidence="2 3">DSM 23265</strain>
    </source>
</reference>
<accession>A0A2T0ANX8</accession>